<evidence type="ECO:0000313" key="2">
    <source>
        <dbReference type="EMBL" id="KAK1321412.1"/>
    </source>
</evidence>
<proteinExistence type="predicted"/>
<dbReference type="PANTHER" id="PTHR44259">
    <property type="entry name" value="OS07G0183000 PROTEIN-RELATED"/>
    <property type="match status" value="1"/>
</dbReference>
<feature type="domain" description="KIB1-4 beta-propeller" evidence="1">
    <location>
        <begin position="10"/>
        <end position="138"/>
    </location>
</feature>
<dbReference type="AlphaFoldDB" id="A0AAV9FA15"/>
<dbReference type="InterPro" id="IPR005174">
    <property type="entry name" value="KIB1-4_b-propeller"/>
</dbReference>
<name>A0AAV9FA15_ACOCL</name>
<reference evidence="2" key="2">
    <citation type="submission" date="2023-06" db="EMBL/GenBank/DDBJ databases">
        <authorList>
            <person name="Ma L."/>
            <person name="Liu K.-W."/>
            <person name="Li Z."/>
            <person name="Hsiao Y.-Y."/>
            <person name="Qi Y."/>
            <person name="Fu T."/>
            <person name="Tang G."/>
            <person name="Zhang D."/>
            <person name="Sun W.-H."/>
            <person name="Liu D.-K."/>
            <person name="Li Y."/>
            <person name="Chen G.-Z."/>
            <person name="Liu X.-D."/>
            <person name="Liao X.-Y."/>
            <person name="Jiang Y.-T."/>
            <person name="Yu X."/>
            <person name="Hao Y."/>
            <person name="Huang J."/>
            <person name="Zhao X.-W."/>
            <person name="Ke S."/>
            <person name="Chen Y.-Y."/>
            <person name="Wu W.-L."/>
            <person name="Hsu J.-L."/>
            <person name="Lin Y.-F."/>
            <person name="Huang M.-D."/>
            <person name="Li C.-Y."/>
            <person name="Huang L."/>
            <person name="Wang Z.-W."/>
            <person name="Zhao X."/>
            <person name="Zhong W.-Y."/>
            <person name="Peng D.-H."/>
            <person name="Ahmad S."/>
            <person name="Lan S."/>
            <person name="Zhang J.-S."/>
            <person name="Tsai W.-C."/>
            <person name="Van De Peer Y."/>
            <person name="Liu Z.-J."/>
        </authorList>
    </citation>
    <scope>NUCLEOTIDE SEQUENCE</scope>
    <source>
        <strain evidence="2">CP</strain>
        <tissue evidence="2">Leaves</tissue>
    </source>
</reference>
<keyword evidence="3" id="KW-1185">Reference proteome</keyword>
<evidence type="ECO:0000313" key="3">
    <source>
        <dbReference type="Proteomes" id="UP001180020"/>
    </source>
</evidence>
<sequence length="174" mass="19707">MIETSLEFEYDAVFFNENLYVVEWQAGRVAVIDIHHGRQMTMAMGPDGFLDTMDLFMYLVAGPSGPLLVVRHLKNVSERRRFELFELDGALEKWVETKSLDEGMLFLGKSASIWLSTSNLKGHKGNSIYFMDHNRDGVVEDLGIFYLEDGSFGSICGLAEKPLCDSFEWVVPIP</sequence>
<dbReference type="PANTHER" id="PTHR44259:SF114">
    <property type="entry name" value="OS06G0707300 PROTEIN"/>
    <property type="match status" value="1"/>
</dbReference>
<comment type="caution">
    <text evidence="2">The sequence shown here is derived from an EMBL/GenBank/DDBJ whole genome shotgun (WGS) entry which is preliminary data.</text>
</comment>
<protein>
    <recommendedName>
        <fullName evidence="1">KIB1-4 beta-propeller domain-containing protein</fullName>
    </recommendedName>
</protein>
<dbReference type="InterPro" id="IPR050942">
    <property type="entry name" value="F-box_BR-signaling"/>
</dbReference>
<dbReference type="EMBL" id="JAUJYO010000003">
    <property type="protein sequence ID" value="KAK1321412.1"/>
    <property type="molecule type" value="Genomic_DNA"/>
</dbReference>
<accession>A0AAV9FA15</accession>
<evidence type="ECO:0000259" key="1">
    <source>
        <dbReference type="Pfam" id="PF03478"/>
    </source>
</evidence>
<gene>
    <name evidence="2" type="ORF">QJS10_CPA03g01122</name>
</gene>
<dbReference type="Proteomes" id="UP001180020">
    <property type="component" value="Unassembled WGS sequence"/>
</dbReference>
<organism evidence="2 3">
    <name type="scientific">Acorus calamus</name>
    <name type="common">Sweet flag</name>
    <dbReference type="NCBI Taxonomy" id="4465"/>
    <lineage>
        <taxon>Eukaryota</taxon>
        <taxon>Viridiplantae</taxon>
        <taxon>Streptophyta</taxon>
        <taxon>Embryophyta</taxon>
        <taxon>Tracheophyta</taxon>
        <taxon>Spermatophyta</taxon>
        <taxon>Magnoliopsida</taxon>
        <taxon>Liliopsida</taxon>
        <taxon>Acoraceae</taxon>
        <taxon>Acorus</taxon>
    </lineage>
</organism>
<reference evidence="2" key="1">
    <citation type="journal article" date="2023" name="Nat. Commun.">
        <title>Diploid and tetraploid genomes of Acorus and the evolution of monocots.</title>
        <authorList>
            <person name="Ma L."/>
            <person name="Liu K.W."/>
            <person name="Li Z."/>
            <person name="Hsiao Y.Y."/>
            <person name="Qi Y."/>
            <person name="Fu T."/>
            <person name="Tang G.D."/>
            <person name="Zhang D."/>
            <person name="Sun W.H."/>
            <person name="Liu D.K."/>
            <person name="Li Y."/>
            <person name="Chen G.Z."/>
            <person name="Liu X.D."/>
            <person name="Liao X.Y."/>
            <person name="Jiang Y.T."/>
            <person name="Yu X."/>
            <person name="Hao Y."/>
            <person name="Huang J."/>
            <person name="Zhao X.W."/>
            <person name="Ke S."/>
            <person name="Chen Y.Y."/>
            <person name="Wu W.L."/>
            <person name="Hsu J.L."/>
            <person name="Lin Y.F."/>
            <person name="Huang M.D."/>
            <person name="Li C.Y."/>
            <person name="Huang L."/>
            <person name="Wang Z.W."/>
            <person name="Zhao X."/>
            <person name="Zhong W.Y."/>
            <person name="Peng D.H."/>
            <person name="Ahmad S."/>
            <person name="Lan S."/>
            <person name="Zhang J.S."/>
            <person name="Tsai W.C."/>
            <person name="Van de Peer Y."/>
            <person name="Liu Z.J."/>
        </authorList>
    </citation>
    <scope>NUCLEOTIDE SEQUENCE</scope>
    <source>
        <strain evidence="2">CP</strain>
    </source>
</reference>
<dbReference type="Pfam" id="PF03478">
    <property type="entry name" value="Beta-prop_KIB1-4"/>
    <property type="match status" value="1"/>
</dbReference>